<dbReference type="AlphaFoldDB" id="A0A1P8WJ27"/>
<evidence type="ECO:0000313" key="1">
    <source>
        <dbReference type="EMBL" id="APZ94037.1"/>
    </source>
</evidence>
<reference evidence="1 2" key="1">
    <citation type="journal article" date="2016" name="Front. Microbiol.">
        <title>Fuerstia marisgermanicae gen. nov., sp. nov., an Unusual Member of the Phylum Planctomycetes from the German Wadden Sea.</title>
        <authorList>
            <person name="Kohn T."/>
            <person name="Heuer A."/>
            <person name="Jogler M."/>
            <person name="Vollmers J."/>
            <person name="Boedeker C."/>
            <person name="Bunk B."/>
            <person name="Rast P."/>
            <person name="Borchert D."/>
            <person name="Glockner I."/>
            <person name="Freese H.M."/>
            <person name="Klenk H.P."/>
            <person name="Overmann J."/>
            <person name="Kaster A.K."/>
            <person name="Rohde M."/>
            <person name="Wiegand S."/>
            <person name="Jogler C."/>
        </authorList>
    </citation>
    <scope>NUCLEOTIDE SEQUENCE [LARGE SCALE GENOMIC DNA]</scope>
    <source>
        <strain evidence="1 2">NH11</strain>
    </source>
</reference>
<dbReference type="EMBL" id="CP017641">
    <property type="protein sequence ID" value="APZ94037.1"/>
    <property type="molecule type" value="Genomic_DNA"/>
</dbReference>
<dbReference type="Proteomes" id="UP000187735">
    <property type="component" value="Chromosome"/>
</dbReference>
<sequence length="202" mass="22184">MRQVVYLLPLIVAGCASQPSSLVPLTGDGETVLTDRVVGEWHLNSAKPKTTRRPTISFGSLDGVVATISSESGSRFTMTVRREDAAISFTCTLIKIGDSLYVDLQHPRIRDAAIAGTTLRPHFFTLCTFVDQQIRLTACDSSRFRQVLEADGLPFVDSDNQLVFTGTSEQLQHVIREHSAELFRTGTGDLILTSQRPSESDN</sequence>
<organism evidence="1 2">
    <name type="scientific">Fuerstiella marisgermanici</name>
    <dbReference type="NCBI Taxonomy" id="1891926"/>
    <lineage>
        <taxon>Bacteria</taxon>
        <taxon>Pseudomonadati</taxon>
        <taxon>Planctomycetota</taxon>
        <taxon>Planctomycetia</taxon>
        <taxon>Planctomycetales</taxon>
        <taxon>Planctomycetaceae</taxon>
        <taxon>Fuerstiella</taxon>
    </lineage>
</organism>
<gene>
    <name evidence="1" type="ORF">Fuma_03658</name>
</gene>
<accession>A0A1P8WJ27</accession>
<keyword evidence="2" id="KW-1185">Reference proteome</keyword>
<dbReference type="PROSITE" id="PS51257">
    <property type="entry name" value="PROKAR_LIPOPROTEIN"/>
    <property type="match status" value="1"/>
</dbReference>
<evidence type="ECO:0000313" key="2">
    <source>
        <dbReference type="Proteomes" id="UP000187735"/>
    </source>
</evidence>
<proteinExistence type="predicted"/>
<protein>
    <submittedName>
        <fullName evidence="1">Uncharacterized protein</fullName>
    </submittedName>
</protein>
<name>A0A1P8WJ27_9PLAN</name>
<dbReference type="KEGG" id="fmr:Fuma_03658"/>
<dbReference type="RefSeq" id="WP_077025401.1">
    <property type="nucleotide sequence ID" value="NZ_CP017641.1"/>
</dbReference>